<comment type="caution">
    <text evidence="2">The sequence shown here is derived from an EMBL/GenBank/DDBJ whole genome shotgun (WGS) entry which is preliminary data.</text>
</comment>
<dbReference type="Proteomes" id="UP001628179">
    <property type="component" value="Unassembled WGS sequence"/>
</dbReference>
<proteinExistence type="predicted"/>
<evidence type="ECO:0000313" key="2">
    <source>
        <dbReference type="EMBL" id="GAB1316408.1"/>
    </source>
</evidence>
<keyword evidence="3" id="KW-1185">Reference proteome</keyword>
<protein>
    <submittedName>
        <fullName evidence="2">Uncharacterized protein</fullName>
    </submittedName>
</protein>
<evidence type="ECO:0000313" key="3">
    <source>
        <dbReference type="Proteomes" id="UP001628179"/>
    </source>
</evidence>
<name>A0ABQ0GF67_9PEZI</name>
<evidence type="ECO:0000256" key="1">
    <source>
        <dbReference type="SAM" id="MobiDB-lite"/>
    </source>
</evidence>
<reference evidence="2 3" key="1">
    <citation type="submission" date="2024-09" db="EMBL/GenBank/DDBJ databases">
        <title>Itraconazole resistance in Madurella fahalii resulting from another homologue of gene encoding cytochrome P450 14-alpha sterol demethylase (CYP51).</title>
        <authorList>
            <person name="Yoshioka I."/>
            <person name="Fahal A.H."/>
            <person name="Kaneko S."/>
            <person name="Yaguchi T."/>
        </authorList>
    </citation>
    <scope>NUCLEOTIDE SEQUENCE [LARGE SCALE GENOMIC DNA]</scope>
    <source>
        <strain evidence="2 3">IFM 68171</strain>
    </source>
</reference>
<dbReference type="EMBL" id="BAAFSV010000003">
    <property type="protein sequence ID" value="GAB1316408.1"/>
    <property type="molecule type" value="Genomic_DNA"/>
</dbReference>
<feature type="region of interest" description="Disordered" evidence="1">
    <location>
        <begin position="101"/>
        <end position="127"/>
    </location>
</feature>
<dbReference type="RefSeq" id="XP_070918139.1">
    <property type="nucleotide sequence ID" value="XM_071062038.1"/>
</dbReference>
<organism evidence="2 3">
    <name type="scientific">Madurella fahalii</name>
    <dbReference type="NCBI Taxonomy" id="1157608"/>
    <lineage>
        <taxon>Eukaryota</taxon>
        <taxon>Fungi</taxon>
        <taxon>Dikarya</taxon>
        <taxon>Ascomycota</taxon>
        <taxon>Pezizomycotina</taxon>
        <taxon>Sordariomycetes</taxon>
        <taxon>Sordariomycetidae</taxon>
        <taxon>Sordariales</taxon>
        <taxon>Sordariales incertae sedis</taxon>
        <taxon>Madurella</taxon>
    </lineage>
</organism>
<dbReference type="GeneID" id="98177361"/>
<gene>
    <name evidence="2" type="ORF">MFIFM68171_06618</name>
</gene>
<sequence>MAEASQRLRYTTFTRFSIPEALAETESIEVGADLAERVGSAILPLRNVPGHHRSSWGPVTSSSSRPRHPRAALLMTVWDTREAQVTFAASQASRDLISALSALAPPSSPPPSAAAGGEFGPSLSDRTPLTGHTQLRRVFFPPAMEPAARAAVAGLEALRYPYAIGISGETARQYMAYLMEPLAGWLDGSMTWPPGTASDNGVRCGQVHCDVFMYVVLWKGPHEEARFVERVKRQRPRSAVPPNVWIPEDVISVKELWEEQLKESGAVGWEDEYVAFLPNVRI</sequence>
<accession>A0ABQ0GF67</accession>